<dbReference type="AlphaFoldDB" id="A0A3G8LV23"/>
<dbReference type="GO" id="GO:0043093">
    <property type="term" value="P:FtsZ-dependent cytokinesis"/>
    <property type="evidence" value="ECO:0007669"/>
    <property type="project" value="UniProtKB-UniRule"/>
</dbReference>
<evidence type="ECO:0000256" key="7">
    <source>
        <dbReference type="HAMAP-Rule" id="MF_00599"/>
    </source>
</evidence>
<dbReference type="OrthoDB" id="7061211at2"/>
<evidence type="ECO:0000256" key="1">
    <source>
        <dbReference type="ARBA" id="ARBA00022475"/>
    </source>
</evidence>
<comment type="subcellular location">
    <subcellularLocation>
        <location evidence="7">Cell inner membrane</location>
        <topology evidence="7">Single-pass type II membrane protein</topology>
    </subcellularLocation>
    <text evidence="7">Localizes to the division septum.</text>
</comment>
<evidence type="ECO:0000313" key="8">
    <source>
        <dbReference type="EMBL" id="AZG72538.1"/>
    </source>
</evidence>
<dbReference type="PANTHER" id="PTHR37485">
    <property type="entry name" value="CELL DIVISION PROTEIN FTSB"/>
    <property type="match status" value="1"/>
</dbReference>
<proteinExistence type="inferred from homology"/>
<dbReference type="PANTHER" id="PTHR37485:SF1">
    <property type="entry name" value="CELL DIVISION PROTEIN FTSB"/>
    <property type="match status" value="1"/>
</dbReference>
<reference evidence="9" key="1">
    <citation type="submission" date="2018-11" db="EMBL/GenBank/DDBJ databases">
        <title>Shewanella sp. M2.</title>
        <authorList>
            <person name="Hwang Y.J."/>
            <person name="Hwang C.Y."/>
        </authorList>
    </citation>
    <scope>NUCLEOTIDE SEQUENCE [LARGE SCALE GENOMIC DNA]</scope>
    <source>
        <strain evidence="9">LMG 19866</strain>
    </source>
</reference>
<dbReference type="KEGG" id="slj:EGC82_06940"/>
<keyword evidence="6 7" id="KW-0131">Cell cycle</keyword>
<keyword evidence="2 7" id="KW-0132">Cell division</keyword>
<dbReference type="HAMAP" id="MF_00599">
    <property type="entry name" value="FtsB"/>
    <property type="match status" value="1"/>
</dbReference>
<evidence type="ECO:0000256" key="2">
    <source>
        <dbReference type="ARBA" id="ARBA00022618"/>
    </source>
</evidence>
<gene>
    <name evidence="7 8" type="primary">ftsB</name>
    <name evidence="8" type="ORF">EGC82_06940</name>
</gene>
<dbReference type="InterPro" id="IPR023081">
    <property type="entry name" value="Cell_div_FtsB"/>
</dbReference>
<evidence type="ECO:0000256" key="4">
    <source>
        <dbReference type="ARBA" id="ARBA00022989"/>
    </source>
</evidence>
<evidence type="ECO:0000256" key="3">
    <source>
        <dbReference type="ARBA" id="ARBA00022692"/>
    </source>
</evidence>
<comment type="function">
    <text evidence="7">Essential cell division protein. May link together the upstream cell division proteins, which are predominantly cytoplasmic, with the downstream cell division proteins, which are predominantly periplasmic.</text>
</comment>
<organism evidence="8 9">
    <name type="scientific">Shewanella livingstonensis</name>
    <dbReference type="NCBI Taxonomy" id="150120"/>
    <lineage>
        <taxon>Bacteria</taxon>
        <taxon>Pseudomonadati</taxon>
        <taxon>Pseudomonadota</taxon>
        <taxon>Gammaproteobacteria</taxon>
        <taxon>Alteromonadales</taxon>
        <taxon>Shewanellaceae</taxon>
        <taxon>Shewanella</taxon>
    </lineage>
</organism>
<dbReference type="RefSeq" id="WP_124730125.1">
    <property type="nucleotide sequence ID" value="NZ_CBCSKC010000001.1"/>
</dbReference>
<sequence length="100" mass="11647">MKQLIFLLICLLSLLQYRLWQGDNNFSEYVVLQTQIAAQEQGNGKLVARNQILKEEIIDLKSGTEAIEERARNELGMVKEGETFYRVVGSELRERNQFNR</sequence>
<keyword evidence="3 7" id="KW-0812">Transmembrane</keyword>
<dbReference type="EMBL" id="CP034015">
    <property type="protein sequence ID" value="AZG72538.1"/>
    <property type="molecule type" value="Genomic_DNA"/>
</dbReference>
<dbReference type="InterPro" id="IPR007060">
    <property type="entry name" value="FtsL/DivIC"/>
</dbReference>
<accession>A0A3G8LV23</accession>
<name>A0A3G8LV23_9GAMM</name>
<dbReference type="GO" id="GO:0032153">
    <property type="term" value="C:cell division site"/>
    <property type="evidence" value="ECO:0007669"/>
    <property type="project" value="UniProtKB-UniRule"/>
</dbReference>
<evidence type="ECO:0000313" key="9">
    <source>
        <dbReference type="Proteomes" id="UP000278035"/>
    </source>
</evidence>
<feature type="topological domain" description="Periplasmic" evidence="7">
    <location>
        <begin position="22"/>
        <end position="100"/>
    </location>
</feature>
<keyword evidence="5 7" id="KW-0472">Membrane</keyword>
<feature type="topological domain" description="Cytoplasmic" evidence="7">
    <location>
        <begin position="1"/>
        <end position="3"/>
    </location>
</feature>
<keyword evidence="9" id="KW-1185">Reference proteome</keyword>
<keyword evidence="4 7" id="KW-1133">Transmembrane helix</keyword>
<comment type="similarity">
    <text evidence="7">Belongs to the FtsB family.</text>
</comment>
<dbReference type="Pfam" id="PF04977">
    <property type="entry name" value="DivIC"/>
    <property type="match status" value="1"/>
</dbReference>
<evidence type="ECO:0000256" key="6">
    <source>
        <dbReference type="ARBA" id="ARBA00023306"/>
    </source>
</evidence>
<comment type="subunit">
    <text evidence="7">Part of a complex composed of FtsB, FtsL and FtsQ.</text>
</comment>
<dbReference type="Proteomes" id="UP000278035">
    <property type="component" value="Chromosome"/>
</dbReference>
<keyword evidence="7" id="KW-0997">Cell inner membrane</keyword>
<evidence type="ECO:0000256" key="5">
    <source>
        <dbReference type="ARBA" id="ARBA00023136"/>
    </source>
</evidence>
<dbReference type="GO" id="GO:0030428">
    <property type="term" value="C:cell septum"/>
    <property type="evidence" value="ECO:0007669"/>
    <property type="project" value="TreeGrafter"/>
</dbReference>
<keyword evidence="1 7" id="KW-1003">Cell membrane</keyword>
<dbReference type="NCBIfam" id="NF002058">
    <property type="entry name" value="PRK00888.1"/>
    <property type="match status" value="1"/>
</dbReference>
<dbReference type="GO" id="GO:0005886">
    <property type="term" value="C:plasma membrane"/>
    <property type="evidence" value="ECO:0007669"/>
    <property type="project" value="UniProtKB-SubCell"/>
</dbReference>
<protein>
    <recommendedName>
        <fullName evidence="7">Cell division protein FtsB</fullName>
    </recommendedName>
</protein>